<name>A0A7S2WRJ9_9STRA</name>
<dbReference type="EMBL" id="HBHK01023353">
    <property type="protein sequence ID" value="CAD9701945.1"/>
    <property type="molecule type" value="Transcribed_RNA"/>
</dbReference>
<sequence>MILDLEKFPGDEERLRNLDGLFEGGRVPDATAFVNAIGTLPYCVRVGYLPKVIAGRGQADIDKFVVLINDLIEYVPESESDSPSVDEVSDPEYLTVLLPQKGLSCRFDVLQVGLFAAPALGDRATDILNRALKDASARLCGLVVKAAIDSDMDDQDLMKFALLPLLRKRFIYCLSRKRKKRVGVLDSMYAILKDEELQGLPRFLPACSKELVQRELSGLLDVDFNYCKWWESSHINIPNVNLIDWGRLWKFHSSTLLGLYEGHLKSVASNKMLFYRVHTFWRGILRKTEATAKNASIFRVVFRLTTEYPCWVLTEAGRWHINAFAKLDIRNVDPSRMMNQACEGDFRVSKIDTLKFSATTVSLQTLLDKWNEWTLRLKVDSYGELNGFAMPYCDVLCDILHAICTWFGQGYGGNGKLPHSRRTLLDFGDHSGELLQAQISVVEKVTDQIRNVVALPGVELSVNYVFSSVHIQISSWTNDYKESINKQLDACCRVLRAAFKYVLSRHKAKLMPYVMEPFRMLIGMKGQDLYKLTTTFHSVLGIENLSPEMRTACEDDSKKCFDAYWADFPEDIARICRSEIRGKESQSVFLVKKWISMAEHDLLEAMKPNPTNEDPIKFWESLFRRFPPINLLIELDLVEPMFEFVERLVDRYIELGSASCYSCEIKDTFRWDAESSQLVQIRFSEQYSRALQISLIRFLLDHASEFDKVKTKIEWYQKGWKLLVRVALIGGDLHSFPAKANFAKTKQLLALVFKCRPIFPFHKFYAGIEQAVLNMLMDAQVLRHWVNSYEPTGDDRTMIEYGLFGTSLWSSEWTLFQPCCSPDWANRVFYKLKRAHPFCVGPLASEDVSAAFSILEKSVYDWLNNEILNGSIESRTRKLREMFEASTTAFSLSKFVDTMQIFIRVAKNEQGAHKVLYLENIKGIWPKFFETFGEFCVSIPWDRDGFEEMTDTCVTKDDFIKEHERLQNSWMILCKKLYSSLNMDSDTYTTMTKLLDGLNDSIRVSSSRKNVDEQLQTSWSIAVVKLGRWVLAEIKGNNNFILERSYQFGDKAKVITTEEEIIPFLESVGLARKVKIHDDPNAVDAVKSLQRDLAAYQGIGIENPWLLNTQFLTKDDDVLVQRVKKVCETLARGGWLLVPGLHETLVLLVESFGADEIPFEHFEEVASLFFFLKQISSEWWLSIQVLRDLCKVLYNFVKLNKVEGPHQPNRTIVHAWRSVCIDNTPLILPPTKLSAWVIHNRRRPKVKPGKTHRLVTDSVIAKELLYDANDKSAIYIPFVQKFVALYRQDVIREFIVDPGIDFYGNFNSKPKAQNQHVSFRVSSRLRTRPGTIPNDVNLLISNQLLLDSENTETTFQQRQRAIANYLLNPAVSSTQIVNQLRELYERAAREDQEDGDVSTKTASTISTYIEGVFGSDHPLAGLAFLLSPDIIKCDTGNATSVALLHVQSLLPQEKLTQVLKLTLSDDRRGVLSISLHRSIVKLLFSIQSEDSVGLLTKEWRTPGLPVAVQKTMCEYCLENLQYLLDDDSYMTAFTLEVLVGVATTILPPETDKKLGATKDLVSTLFAATPRPGQYFVPPVFATKFLKTILCPRILQKDLLFGRAVDCICTYWIDQLDETTVECLLESVKPTEITSTTQMAKIQQDLNIVRHRRQIYTTMCTFYTKNLKTEQHVLKNLISNTISAILETPMLNIDVWNAEHQKLTIFLSTLQSIIESERPGENYESYEEKRDIARRIIQDLNPDVIHAILASTNSDTSFIKKFTL</sequence>
<accession>A0A7S2WRJ9</accession>
<reference evidence="1" key="1">
    <citation type="submission" date="2021-01" db="EMBL/GenBank/DDBJ databases">
        <authorList>
            <person name="Corre E."/>
            <person name="Pelletier E."/>
            <person name="Niang G."/>
            <person name="Scheremetjew M."/>
            <person name="Finn R."/>
            <person name="Kale V."/>
            <person name="Holt S."/>
            <person name="Cochrane G."/>
            <person name="Meng A."/>
            <person name="Brown T."/>
            <person name="Cohen L."/>
        </authorList>
    </citation>
    <scope>NUCLEOTIDE SEQUENCE</scope>
    <source>
        <strain evidence="1">NY070348D</strain>
    </source>
</reference>
<protein>
    <submittedName>
        <fullName evidence="1">Uncharacterized protein</fullName>
    </submittedName>
</protein>
<evidence type="ECO:0000313" key="1">
    <source>
        <dbReference type="EMBL" id="CAD9701945.1"/>
    </source>
</evidence>
<organism evidence="1">
    <name type="scientific">Mucochytrium quahogii</name>
    <dbReference type="NCBI Taxonomy" id="96639"/>
    <lineage>
        <taxon>Eukaryota</taxon>
        <taxon>Sar</taxon>
        <taxon>Stramenopiles</taxon>
        <taxon>Bigyra</taxon>
        <taxon>Labyrinthulomycetes</taxon>
        <taxon>Thraustochytrida</taxon>
        <taxon>Thraustochytriidae</taxon>
        <taxon>Mucochytrium</taxon>
    </lineage>
</organism>
<gene>
    <name evidence="1" type="ORF">QSP1433_LOCUS14764</name>
</gene>
<proteinExistence type="predicted"/>